<reference evidence="1" key="1">
    <citation type="submission" date="2024-09" db="EMBL/GenBank/DDBJ databases">
        <authorList>
            <person name="Liu J."/>
        </authorList>
    </citation>
    <scope>NUCLEOTIDE SEQUENCE</scope>
    <source>
        <strain evidence="1">NBU2967</strain>
    </source>
</reference>
<evidence type="ECO:0000313" key="1">
    <source>
        <dbReference type="EMBL" id="MFH6603579.1"/>
    </source>
</evidence>
<comment type="caution">
    <text evidence="1">The sequence shown here is derived from an EMBL/GenBank/DDBJ whole genome shotgun (WGS) entry which is preliminary data.</text>
</comment>
<sequence>MASRLFEEFDEVSAKAWKQKIQYDLKGADYNNTLVWESPEGIKVKPFYHSEDLKKRQRSNLRTSSPWKIGQKIFTADAKTSNLRALDILQKGAESLVFEITSEEIKIDKLLRNIDLNLVPVHFDLRFLSSEYVDQLLDFQQKSTGQFHINLDIIGHLARSGNWFYNLQKDHEILEHIVSRFSHIEPNTAISVDAAIYQNAGANMVQQLAYALAHANEYLNHGLVKIDHGIVFKMAVGSNYFFEIAKLRAMRILWKSLSSEYGLTRNCQIVATPSRRNKTLYDYNVNMLRTTSECMSAILGGADTIVNLPYDEIYHRYNEFGTRIARNQLLILKNESYFDNVANPTDGSYYIETLTSQLAEKALTLFKDIEASGGFLKQLKNHTIQKKIRESAKKEQDLIDGEKEILIGSNKYQNLNDLMKNDIELNPFVRTNKRKTLIEPILEKRLAEKMEQKRLVDE</sequence>
<organism evidence="1 2">
    <name type="scientific">Meishania litoralis</name>
    <dbReference type="NCBI Taxonomy" id="3434685"/>
    <lineage>
        <taxon>Bacteria</taxon>
        <taxon>Pseudomonadati</taxon>
        <taxon>Bacteroidota</taxon>
        <taxon>Flavobacteriia</taxon>
        <taxon>Flavobacteriales</taxon>
        <taxon>Flavobacteriaceae</taxon>
        <taxon>Meishania</taxon>
    </lineage>
</organism>
<gene>
    <name evidence="1" type="ORF">ACEZ3G_08835</name>
</gene>
<dbReference type="Proteomes" id="UP001595191">
    <property type="component" value="Unassembled WGS sequence"/>
</dbReference>
<evidence type="ECO:0000313" key="2">
    <source>
        <dbReference type="Proteomes" id="UP001595191"/>
    </source>
</evidence>
<proteinExistence type="predicted"/>
<name>A0ACC7LJY4_9FLAO</name>
<keyword evidence="2" id="KW-1185">Reference proteome</keyword>
<protein>
    <submittedName>
        <fullName evidence="1">Methylmalonyl-CoA mutase subunit beta</fullName>
    </submittedName>
</protein>
<dbReference type="EMBL" id="JBHFPV010000001">
    <property type="protein sequence ID" value="MFH6603579.1"/>
    <property type="molecule type" value="Genomic_DNA"/>
</dbReference>
<accession>A0ACC7LJY4</accession>